<sequence>MSIDAGGPADPPPDPPWWRRIRWGYHAAMCALAFPLSGPWAWVLSNVREETSLAGAWVMAVVPLALGAWWDNAARIQARHADPDLWGPRIRAAVARLALYATAEATALTMPIYSLVIILTGVRP</sequence>
<gene>
    <name evidence="2" type="ORF">L0F81_02955</name>
</gene>
<feature type="transmembrane region" description="Helical" evidence="1">
    <location>
        <begin position="54"/>
        <end position="70"/>
    </location>
</feature>
<name>A0ABS9J9N0_9ACTN</name>
<evidence type="ECO:0000256" key="1">
    <source>
        <dbReference type="SAM" id="Phobius"/>
    </source>
</evidence>
<evidence type="ECO:0000313" key="3">
    <source>
        <dbReference type="Proteomes" id="UP001299012"/>
    </source>
</evidence>
<accession>A0ABS9J9N0</accession>
<keyword evidence="1" id="KW-0472">Membrane</keyword>
<reference evidence="2 3" key="1">
    <citation type="submission" date="2022-01" db="EMBL/GenBank/DDBJ databases">
        <title>Draft Genome Sequences of Seven Type Strains of the Genus Streptomyces.</title>
        <authorList>
            <person name="Aziz S."/>
            <person name="Coretto E."/>
            <person name="Chronakova A."/>
            <person name="Sproer C."/>
            <person name="Huber K."/>
            <person name="Nouioui I."/>
            <person name="Gross H."/>
        </authorList>
    </citation>
    <scope>NUCLEOTIDE SEQUENCE [LARGE SCALE GENOMIC DNA]</scope>
    <source>
        <strain evidence="2 3">DSM 41685</strain>
    </source>
</reference>
<organism evidence="2 3">
    <name type="scientific">Streptomyces tricolor</name>
    <dbReference type="NCBI Taxonomy" id="68277"/>
    <lineage>
        <taxon>Bacteria</taxon>
        <taxon>Bacillati</taxon>
        <taxon>Actinomycetota</taxon>
        <taxon>Actinomycetes</taxon>
        <taxon>Kitasatosporales</taxon>
        <taxon>Streptomycetaceae</taxon>
        <taxon>Streptomyces</taxon>
        <taxon>Streptomyces violaceoruber group</taxon>
    </lineage>
</organism>
<comment type="caution">
    <text evidence="2">The sequence shown here is derived from an EMBL/GenBank/DDBJ whole genome shotgun (WGS) entry which is preliminary data.</text>
</comment>
<feature type="transmembrane region" description="Helical" evidence="1">
    <location>
        <begin position="23"/>
        <end position="42"/>
    </location>
</feature>
<dbReference type="RefSeq" id="WP_237480948.1">
    <property type="nucleotide sequence ID" value="NZ_JAKKZF010000005.1"/>
</dbReference>
<dbReference type="Proteomes" id="UP001299012">
    <property type="component" value="Unassembled WGS sequence"/>
</dbReference>
<keyword evidence="3" id="KW-1185">Reference proteome</keyword>
<dbReference type="EMBL" id="JAKKZF010000005">
    <property type="protein sequence ID" value="MCG0062256.1"/>
    <property type="molecule type" value="Genomic_DNA"/>
</dbReference>
<proteinExistence type="predicted"/>
<keyword evidence="1" id="KW-1133">Transmembrane helix</keyword>
<protein>
    <submittedName>
        <fullName evidence="2">Uncharacterized protein</fullName>
    </submittedName>
</protein>
<keyword evidence="1" id="KW-0812">Transmembrane</keyword>
<feature type="transmembrane region" description="Helical" evidence="1">
    <location>
        <begin position="97"/>
        <end position="122"/>
    </location>
</feature>
<evidence type="ECO:0000313" key="2">
    <source>
        <dbReference type="EMBL" id="MCG0062256.1"/>
    </source>
</evidence>